<keyword evidence="3" id="KW-1185">Reference proteome</keyword>
<evidence type="ECO:0000313" key="3">
    <source>
        <dbReference type="Proteomes" id="UP000466332"/>
    </source>
</evidence>
<dbReference type="EMBL" id="WWCS01000017">
    <property type="protein sequence ID" value="MYN42058.1"/>
    <property type="molecule type" value="Genomic_DNA"/>
</dbReference>
<proteinExistence type="predicted"/>
<feature type="chain" id="PRO_5045106267" description="Outer membrane beta-barrel protein" evidence="1">
    <location>
        <begin position="27"/>
        <end position="400"/>
    </location>
</feature>
<name>A0ABW9WLN2_9BURK</name>
<dbReference type="Proteomes" id="UP000466332">
    <property type="component" value="Unassembled WGS sequence"/>
</dbReference>
<protein>
    <recommendedName>
        <fullName evidence="4">Outer membrane beta-barrel protein</fullName>
    </recommendedName>
</protein>
<keyword evidence="1" id="KW-0732">Signal</keyword>
<organism evidence="2 3">
    <name type="scientific">Duganella margarita</name>
    <dbReference type="NCBI Taxonomy" id="2692170"/>
    <lineage>
        <taxon>Bacteria</taxon>
        <taxon>Pseudomonadati</taxon>
        <taxon>Pseudomonadota</taxon>
        <taxon>Betaproteobacteria</taxon>
        <taxon>Burkholderiales</taxon>
        <taxon>Oxalobacteraceae</taxon>
        <taxon>Telluria group</taxon>
        <taxon>Duganella</taxon>
    </lineage>
</organism>
<evidence type="ECO:0008006" key="4">
    <source>
        <dbReference type="Google" id="ProtNLM"/>
    </source>
</evidence>
<comment type="caution">
    <text evidence="2">The sequence shown here is derived from an EMBL/GenBank/DDBJ whole genome shotgun (WGS) entry which is preliminary data.</text>
</comment>
<evidence type="ECO:0000313" key="2">
    <source>
        <dbReference type="EMBL" id="MYN42058.1"/>
    </source>
</evidence>
<accession>A0ABW9WLN2</accession>
<sequence length="400" mass="43797">MKQLPGSAKTLLAVLLGSLYAVPAAAQISDTIQPFVGVSVQHDSNLLRQDADQYPGVDFADTYKTAQAGIALERPIGRQLLTGTARVTRVDYSRFNELDYTGKDGKLDLAWLVGSHVTGHVGATYSEALAAFSDFHSSELNLRTDKSAYGNINWKFHPEWQVHTGYKREVFKFDLASQQYNNRTETTADAGVDYLLKNGSSVGLLLRHLKGDYPVTFVVGNTLFDNNYVSNEANLSVSWVYSSISQLTFIGGWVRRNYIVGDARDSSGGHGRLVANWAPLSHVQFGASLWREFAPAEGLFVHGAMATGQSLNVIWTPTAKIELEANLQNERRAFNPQSGVVNLAGLSDRTRSATLGVNYAVLRQVTLGLNVGRYTRDGSVAVQTTTYRSNTVGFSANVKF</sequence>
<dbReference type="NCBIfam" id="TIGR03014">
    <property type="entry name" value="EpsL"/>
    <property type="match status" value="1"/>
</dbReference>
<feature type="signal peptide" evidence="1">
    <location>
        <begin position="1"/>
        <end position="26"/>
    </location>
</feature>
<dbReference type="RefSeq" id="WP_161046991.1">
    <property type="nucleotide sequence ID" value="NZ_WWCS01000017.1"/>
</dbReference>
<dbReference type="InterPro" id="IPR017465">
    <property type="entry name" value="EpsL_proteobac"/>
</dbReference>
<evidence type="ECO:0000256" key="1">
    <source>
        <dbReference type="SAM" id="SignalP"/>
    </source>
</evidence>
<gene>
    <name evidence="2" type="ORF">GTP55_22135</name>
</gene>
<reference evidence="2 3" key="1">
    <citation type="submission" date="2019-12" db="EMBL/GenBank/DDBJ databases">
        <title>Novel species isolated from a subtropical stream in China.</title>
        <authorList>
            <person name="Lu H."/>
        </authorList>
    </citation>
    <scope>NUCLEOTIDE SEQUENCE [LARGE SCALE GENOMIC DNA]</scope>
    <source>
        <strain evidence="2 3">FT109W</strain>
    </source>
</reference>